<gene>
    <name evidence="2" type="ORF">CO173_00415</name>
</gene>
<proteinExistence type="predicted"/>
<dbReference type="Proteomes" id="UP000231263">
    <property type="component" value="Unassembled WGS sequence"/>
</dbReference>
<organism evidence="2 3">
    <name type="scientific">Candidatus Uhrbacteria bacterium CG_4_9_14_3_um_filter_41_35</name>
    <dbReference type="NCBI Taxonomy" id="1975034"/>
    <lineage>
        <taxon>Bacteria</taxon>
        <taxon>Candidatus Uhriibacteriota</taxon>
    </lineage>
</organism>
<comment type="caution">
    <text evidence="2">The sequence shown here is derived from an EMBL/GenBank/DDBJ whole genome shotgun (WGS) entry which is preliminary data.</text>
</comment>
<accession>A0A2M7XGM7</accession>
<keyword evidence="1" id="KW-0812">Transmembrane</keyword>
<evidence type="ECO:0000256" key="1">
    <source>
        <dbReference type="SAM" id="Phobius"/>
    </source>
</evidence>
<keyword evidence="1" id="KW-1133">Transmembrane helix</keyword>
<protein>
    <submittedName>
        <fullName evidence="2">Uncharacterized protein</fullName>
    </submittedName>
</protein>
<dbReference type="EMBL" id="PFWT01000003">
    <property type="protein sequence ID" value="PJA47024.1"/>
    <property type="molecule type" value="Genomic_DNA"/>
</dbReference>
<dbReference type="Gene3D" id="2.40.300.10">
    <property type="entry name" value="Head decoration protein D"/>
    <property type="match status" value="1"/>
</dbReference>
<evidence type="ECO:0000313" key="3">
    <source>
        <dbReference type="Proteomes" id="UP000231263"/>
    </source>
</evidence>
<sequence>MNSIKLYREVRVENFPHVPGDMKKIRTRKTLISKITALFVIGFAFVSMFGFTLQNLQTARAASAPNIVSYQGRILNTNSVPVADASLEMKFEFYTAVSGGTCLWSNSSVDCDTNTPGSTVARSVTLTGGLFSELLGDTTAGTPYAGISDTLFADNAGVYLQVYIAGEALSPRKQIASVPYALNADTLDGADSTTFLTATGDTATGNHDYTGAIFMGASPLVFEGLTDDTNQTTFAFVDPTGTRTVTFKDESGTVAYLSDISGIGSKWTDGGAVTYLTSTTDGLAVGGTGFASASFGIDEANNTIYIGEGANSNGNIVFKASNAATGTLTYGTADSFDFTGGNITTDGNLALNGGNLTSTSTAFNFDIGNTGSLLFRDGTNTLMTLTDAGTTGSLGISGDLTVTGGDITLGTTSIFSGGDTASLNNIDAIDATTKTTIQTAITALANLTSATSLTSVGTLSGLTVTGFSDFTGATMVGASPLVFDGVTADVNKTTFAFTDPTGVRTVTFKDESGTVALLSDIALASSKWTDGGAVTYLTSTTDGLAVGGTGFASASFGIDEANNTIYIGEGANSNGNIVFKASNAATGTLTYGTADSFDFTGGNITTDGNLALNGGNLTSTSTAFNFDIGNTGSLLFRDGTNTLMTLTDAGTTGNLTITGDLGAVGGSFSGNVGAVDATLSGNLAVNGGTISSTATAFNIDVGNTGSMVFRDGTNTLMTLTDAGTTGDLTTSGDVIVSGGDITLGTTSIFSGGDTASLNNVDALDATTVTTVQNAITSLPNLTSATSLASVGTLTTGATGAGFTVDLDASTLTCTDCLDFTSLADSMTLDASLAIAQGTNTWTNTYTGTIGNGFTYNANLTTTGTAQTTNVNGLTTGTGMQLSSLSSARTSGDLMKVYLSSPYSAGATVSGNILDAGQLIYNNSTGAVDVTGETALIARTTTTQNAAATTSVTGAVASISNSASQLLGILTDTSNVLKVSQNYASATGAVLQIDNAGSGYAISANSAGFTVASNSNIATNGDLTVAGGDITLGTTSIFSGGDTASLNNIDALDATTVNTVQNAITSLPNLTSATSLASVGTLTTGATGAGFTVNLDASTLTCTDCLDFANLADSMTLDAAQSIVQGNYSWTDYYLNTTGVGRYYNANFLQNYSAAVYTANGIIAGGVLKLQSSSAVRTSGKLFVIDNTATYTTPATVSGSLNDLNQTLTNETGGLMTISGNTVNISRSSVSNIASANTVVTGAVMALSNNATETIGLVNDSGSILTLTQNYANSTGAVLKIDYAGTGNAIQLNSPTSGDLAINGGNITSTSGMQFSSSSYIWKDLGANTLMNLTDAGTTGNLGVTGDISGVGGTFSGNVAVNGGTLSSTATTFNIDVGNTGSMVFRDGTNTLMTLADTGTTGNLTTTGDVIVSGGDITLGATSIFSGGDIASLNNIDALNATTTTTIQNAITSLPNLTSATSLASVGTLTTGATGAGFTVNLDASTLTCTDCLDFANFADSMTLDASTTINAGTSNLWLLSSAGTNELLSLTNFRTDSALGIVQGASLTATTPTSTDGGVLHVVNTLNNNIGLSVYSDHAGSATAPLSYLFADNAAFDQNVVQVTNDGVKSGIMIDQNGNTGIVLSESVGGALHVSNSGNLGSGITAYSNISGPNAPLVHFATGSTYANQATMYVSSAGASSPALGLESGNTTNLGALTVYNSSNTGVGLLVDSSLGATASYPLSNIISSNVAFDQSLLRINNGSLNSSSAGLEIAMDATDATNHIYSDALKIGYNPTINTASGLLATGNAVDVSRTLANNGAGSLNISGALMTLSDSASTLGGLMMHTAPMIQATQNVTYSTGDLISLTNNGVGSGIDIVNTNNVSGAGIVEISALGLTSGYGFNIKVDASLLSTGAAYRVKAATLLTTQKAFSAVANTTETIYIETDGDIHIPAGSICIDNDASCTSSTDGTIYYRSAVTTGGDLAEVYESTEVLQAGDIIVIDSANPLKIKQSTSPYEQVSISVVATNPGNLMNGPTEADLTAVGIDPSTALPNWGNYVLPPGSYPVALAGRVPTRVNTENGAIAVGDLITTSSTAGAGMKSTMPGAVVGRALQAWNGPGEGVIEVYILSGWHSGGAIANNGTMGTLNNNFALTAISQATATTTGQNSNGLFFQGSGWDGTTAQAVDMVISNDVTDSANYKLSVKNDVGAEVAYISQSGDIALSGKLYPSDRGTLQTSKYIFYDGSAGPGGDFMRTNASGWATGSYDFAEMFPSNDRVVPGEVVVFANDNQTVQRSTGVAYDRKLVGIISTRPGFLAGENLDGHVPVALAGRVPTFVSNENGTIAPGDPLTTSSTPGYAMKATEAGPILGYAMEPFNGTMGSIITFVRASYYDGGPVVDAPATNNIASGLTTTSNLDVSGTLNLNAGNIINVSSIAGLGNRWIIKDNGDLITEGRITHLVKSYQNTDVETYASLSRETTIQLSGTATLHNGTAVIKFEDIDPEFNDVISNQNTYRVFLTASEATNSLYALNRTIDGFTIQESNGNSNAVIDWLVIAYHKDYAPTVIVPDNIAPQTATSTPAVIASPSATTTPVITSTPATVSPTLETDTATSTPVIAPVVNSQPTPDTQTATSTVPVITSPTATSTPAI</sequence>
<name>A0A2M7XGM7_9BACT</name>
<evidence type="ECO:0000313" key="2">
    <source>
        <dbReference type="EMBL" id="PJA47024.1"/>
    </source>
</evidence>
<keyword evidence="1" id="KW-0472">Membrane</keyword>
<feature type="transmembrane region" description="Helical" evidence="1">
    <location>
        <begin position="31"/>
        <end position="53"/>
    </location>
</feature>
<reference evidence="3" key="1">
    <citation type="submission" date="2017-09" db="EMBL/GenBank/DDBJ databases">
        <title>Depth-based differentiation of microbial function through sediment-hosted aquifers and enrichment of novel symbionts in the deep terrestrial subsurface.</title>
        <authorList>
            <person name="Probst A.J."/>
            <person name="Ladd B."/>
            <person name="Jarett J.K."/>
            <person name="Geller-Mcgrath D.E."/>
            <person name="Sieber C.M.K."/>
            <person name="Emerson J.B."/>
            <person name="Anantharaman K."/>
            <person name="Thomas B.C."/>
            <person name="Malmstrom R."/>
            <person name="Stieglmeier M."/>
            <person name="Klingl A."/>
            <person name="Woyke T."/>
            <person name="Ryan C.M."/>
            <person name="Banfield J.F."/>
        </authorList>
    </citation>
    <scope>NUCLEOTIDE SEQUENCE [LARGE SCALE GENOMIC DNA]</scope>
</reference>